<dbReference type="SUPFAM" id="SSF48371">
    <property type="entry name" value="ARM repeat"/>
    <property type="match status" value="1"/>
</dbReference>
<keyword evidence="22 31" id="KW-0560">Oxidoreductase</keyword>
<dbReference type="Gene3D" id="1.10.110.10">
    <property type="entry name" value="Plant lipid-transfer and hydrophobic proteins"/>
    <property type="match status" value="1"/>
</dbReference>
<evidence type="ECO:0000256" key="27">
    <source>
        <dbReference type="ARBA" id="ARBA00023180"/>
    </source>
</evidence>
<evidence type="ECO:0000256" key="7">
    <source>
        <dbReference type="ARBA" id="ARBA00004609"/>
    </source>
</evidence>
<keyword evidence="13 31" id="KW-0052">Apoplast</keyword>
<keyword evidence="33" id="KW-1133">Transmembrane helix</keyword>
<dbReference type="SUPFAM" id="SSF49503">
    <property type="entry name" value="Cupredoxins"/>
    <property type="match status" value="3"/>
</dbReference>
<dbReference type="PROSITE" id="PS00079">
    <property type="entry name" value="MULTICOPPER_OXIDASE1"/>
    <property type="match status" value="1"/>
</dbReference>
<comment type="similarity">
    <text evidence="10 31">Belongs to the multicopper oxidase family.</text>
</comment>
<dbReference type="Pfam" id="PF00454">
    <property type="entry name" value="PI3_PI4_kinase"/>
    <property type="match status" value="1"/>
</dbReference>
<keyword evidence="12" id="KW-1003">Cell membrane</keyword>
<dbReference type="Pfam" id="PF07732">
    <property type="entry name" value="Cu-oxidase_3"/>
    <property type="match status" value="1"/>
</dbReference>
<comment type="similarity">
    <text evidence="9">Belongs to the plant LTP family.</text>
</comment>
<dbReference type="InterPro" id="IPR033138">
    <property type="entry name" value="Cu_oxidase_CS"/>
</dbReference>
<comment type="catalytic activity">
    <reaction evidence="2">
        <text>a 1,2-diacyl-sn-glycero-3-phospho-(1D-myo-inositol) + ATP = a 1,2-diacyl-sn-glycero-3-phospho-(1D-myo-inositol 4-phosphate) + ADP + H(+)</text>
        <dbReference type="Rhea" id="RHEA:19877"/>
        <dbReference type="ChEBI" id="CHEBI:15378"/>
        <dbReference type="ChEBI" id="CHEBI:30616"/>
        <dbReference type="ChEBI" id="CHEBI:57880"/>
        <dbReference type="ChEBI" id="CHEBI:58178"/>
        <dbReference type="ChEBI" id="CHEBI:456216"/>
        <dbReference type="EC" id="2.7.1.67"/>
    </reaction>
</comment>
<evidence type="ECO:0000256" key="25">
    <source>
        <dbReference type="ARBA" id="ARBA00023136"/>
    </source>
</evidence>
<dbReference type="CDD" id="cd05168">
    <property type="entry name" value="PI4Kc_III_beta"/>
    <property type="match status" value="1"/>
</dbReference>
<dbReference type="Gene3D" id="1.25.40.70">
    <property type="entry name" value="Phosphatidylinositol 3-kinase, accessory domain (PIK)"/>
    <property type="match status" value="1"/>
</dbReference>
<comment type="cofactor">
    <cofactor evidence="31">
        <name>Cu cation</name>
        <dbReference type="ChEBI" id="CHEBI:23378"/>
    </cofactor>
    <text evidence="31">Binds 4 Cu cations per monomer.</text>
</comment>
<dbReference type="InterPro" id="IPR036940">
    <property type="entry name" value="PI3/4_kinase_cat_sf"/>
</dbReference>
<dbReference type="SMART" id="SM00146">
    <property type="entry name" value="PI3Kc"/>
    <property type="match status" value="1"/>
</dbReference>
<evidence type="ECO:0000256" key="32">
    <source>
        <dbReference type="SAM" id="MobiDB-lite"/>
    </source>
</evidence>
<keyword evidence="28 31" id="KW-0439">Lignin degradation</keyword>
<dbReference type="InterPro" id="IPR018936">
    <property type="entry name" value="PI3/4_kinase_CS"/>
</dbReference>
<evidence type="ECO:0000256" key="24">
    <source>
        <dbReference type="ARBA" id="ARBA00023034"/>
    </source>
</evidence>
<feature type="domain" description="PI3K/PI4K catalytic" evidence="34">
    <location>
        <begin position="1450"/>
        <end position="1721"/>
    </location>
</feature>
<dbReference type="CDD" id="cd13875">
    <property type="entry name" value="CuRO_2_LCC_plant"/>
    <property type="match status" value="1"/>
</dbReference>
<dbReference type="GO" id="GO:0098552">
    <property type="term" value="C:side of membrane"/>
    <property type="evidence" value="ECO:0007669"/>
    <property type="project" value="UniProtKB-KW"/>
</dbReference>
<feature type="compositionally biased region" description="Acidic residues" evidence="32">
    <location>
        <begin position="1025"/>
        <end position="1035"/>
    </location>
</feature>
<keyword evidence="21" id="KW-0418">Kinase</keyword>
<keyword evidence="17" id="KW-0808">Transferase</keyword>
<reference evidence="36 37" key="1">
    <citation type="submission" date="2020-09" db="EMBL/GenBank/DDBJ databases">
        <authorList>
            <person name="Ashkenazy H."/>
        </authorList>
    </citation>
    <scope>NUCLEOTIDE SEQUENCE [LARGE SCALE GENOMIC DNA]</scope>
    <source>
        <strain evidence="37">cv. Cdm-0</strain>
    </source>
</reference>
<dbReference type="GO" id="GO:0048768">
    <property type="term" value="P:root hair cell tip growth"/>
    <property type="evidence" value="ECO:0007669"/>
    <property type="project" value="UniProtKB-ARBA"/>
</dbReference>
<dbReference type="SUPFAM" id="SSF47699">
    <property type="entry name" value="Bifunctional inhibitor/lipid-transfer protein/seed storage 2S albumin"/>
    <property type="match status" value="1"/>
</dbReference>
<dbReference type="InterPro" id="IPR016024">
    <property type="entry name" value="ARM-type_fold"/>
</dbReference>
<keyword evidence="27" id="KW-0325">Glycoprotein</keyword>
<name>A0A7G2F6X4_ARATH</name>
<keyword evidence="11" id="KW-0217">Developmental protein</keyword>
<dbReference type="GO" id="GO:0030659">
    <property type="term" value="C:cytoplasmic vesicle membrane"/>
    <property type="evidence" value="ECO:0007669"/>
    <property type="project" value="UniProtKB-SubCell"/>
</dbReference>
<dbReference type="SMART" id="SM00499">
    <property type="entry name" value="AAI"/>
    <property type="match status" value="1"/>
</dbReference>
<feature type="transmembrane region" description="Helical" evidence="33">
    <location>
        <begin position="171"/>
        <end position="192"/>
    </location>
</feature>
<dbReference type="InterPro" id="IPR042236">
    <property type="entry name" value="PI3K_accessory_sf"/>
</dbReference>
<dbReference type="InterPro" id="IPR034288">
    <property type="entry name" value="CuRO_1_LCC"/>
</dbReference>
<dbReference type="PROSITE" id="PS00915">
    <property type="entry name" value="PI3_4_KINASE_1"/>
    <property type="match status" value="1"/>
</dbReference>
<evidence type="ECO:0000259" key="35">
    <source>
        <dbReference type="PROSITE" id="PS51545"/>
    </source>
</evidence>
<dbReference type="InterPro" id="IPR002355">
    <property type="entry name" value="Cu_oxidase_Cu_BS"/>
</dbReference>
<dbReference type="Gene3D" id="3.30.1010.10">
    <property type="entry name" value="Phosphatidylinositol 3-kinase Catalytic Subunit, Chain A, domain 4"/>
    <property type="match status" value="1"/>
</dbReference>
<keyword evidence="18 31" id="KW-0479">Metal-binding</keyword>
<evidence type="ECO:0000256" key="2">
    <source>
        <dbReference type="ARBA" id="ARBA00001686"/>
    </source>
</evidence>
<keyword evidence="16" id="KW-0336">GPI-anchor</keyword>
<evidence type="ECO:0000256" key="16">
    <source>
        <dbReference type="ARBA" id="ARBA00022622"/>
    </source>
</evidence>
<dbReference type="InterPro" id="IPR036312">
    <property type="entry name" value="Bifun_inhib/LTP/seed_sf"/>
</dbReference>
<evidence type="ECO:0000256" key="28">
    <source>
        <dbReference type="ARBA" id="ARBA00023185"/>
    </source>
</evidence>
<evidence type="ECO:0000256" key="23">
    <source>
        <dbReference type="ARBA" id="ARBA00023008"/>
    </source>
</evidence>
<evidence type="ECO:0000313" key="36">
    <source>
        <dbReference type="EMBL" id="CAD5331217.1"/>
    </source>
</evidence>
<evidence type="ECO:0000256" key="31">
    <source>
        <dbReference type="RuleBase" id="RU361119"/>
    </source>
</evidence>
<dbReference type="GO" id="GO:0009860">
    <property type="term" value="P:pollen tube growth"/>
    <property type="evidence" value="ECO:0007669"/>
    <property type="project" value="UniProtKB-ARBA"/>
</dbReference>
<evidence type="ECO:0000256" key="29">
    <source>
        <dbReference type="ARBA" id="ARBA00023288"/>
    </source>
</evidence>
<keyword evidence="14 31" id="KW-0964">Secreted</keyword>
<dbReference type="Proteomes" id="UP000516314">
    <property type="component" value="Chromosome 5"/>
</dbReference>
<dbReference type="GO" id="GO:0046274">
    <property type="term" value="P:lignin catabolic process"/>
    <property type="evidence" value="ECO:0007669"/>
    <property type="project" value="UniProtKB-KW"/>
</dbReference>
<dbReference type="GO" id="GO:0004430">
    <property type="term" value="F:1-phosphatidylinositol 4-kinase activity"/>
    <property type="evidence" value="ECO:0007669"/>
    <property type="project" value="UniProtKB-EC"/>
</dbReference>
<evidence type="ECO:0000256" key="14">
    <source>
        <dbReference type="ARBA" id="ARBA00022525"/>
    </source>
</evidence>
<evidence type="ECO:0000256" key="18">
    <source>
        <dbReference type="ARBA" id="ARBA00022723"/>
    </source>
</evidence>
<accession>A0A7G2F6X4</accession>
<keyword evidence="30" id="KW-0968">Cytoplasmic vesicle</keyword>
<feature type="transmembrane region" description="Helical" evidence="33">
    <location>
        <begin position="139"/>
        <end position="159"/>
    </location>
</feature>
<dbReference type="GO" id="GO:0005507">
    <property type="term" value="F:copper ion binding"/>
    <property type="evidence" value="ECO:0007669"/>
    <property type="project" value="InterPro"/>
</dbReference>
<dbReference type="InterPro" id="IPR034285">
    <property type="entry name" value="CuRO_2_LCC"/>
</dbReference>
<gene>
    <name evidence="36" type="ORF">AT9943_LOCUS18706</name>
</gene>
<dbReference type="CDD" id="cd00010">
    <property type="entry name" value="AAI_LTSS"/>
    <property type="match status" value="1"/>
</dbReference>
<dbReference type="Pfam" id="PF14368">
    <property type="entry name" value="LTP_2"/>
    <property type="match status" value="1"/>
</dbReference>
<dbReference type="InterPro" id="IPR001263">
    <property type="entry name" value="PI3K_accessory_dom"/>
</dbReference>
<evidence type="ECO:0000256" key="19">
    <source>
        <dbReference type="ARBA" id="ARBA00022729"/>
    </source>
</evidence>
<feature type="domain" description="PIK helical" evidence="35">
    <location>
        <begin position="703"/>
        <end position="896"/>
    </location>
</feature>
<evidence type="ECO:0000256" key="30">
    <source>
        <dbReference type="ARBA" id="ARBA00023329"/>
    </source>
</evidence>
<evidence type="ECO:0000313" key="37">
    <source>
        <dbReference type="Proteomes" id="UP000516314"/>
    </source>
</evidence>
<dbReference type="InterPro" id="IPR000403">
    <property type="entry name" value="PI3/4_kinase_cat_dom"/>
</dbReference>
<evidence type="ECO:0000256" key="17">
    <source>
        <dbReference type="ARBA" id="ARBA00022679"/>
    </source>
</evidence>
<protein>
    <recommendedName>
        <fullName evidence="31">Laccase</fullName>
        <ecNumber evidence="31">1.10.3.2</ecNumber>
    </recommendedName>
    <alternativeName>
        <fullName evidence="31">Benzenediol:oxygen oxidoreductase</fullName>
    </alternativeName>
    <alternativeName>
        <fullName evidence="31">Diphenol oxidase</fullName>
    </alternativeName>
    <alternativeName>
        <fullName evidence="31">Urishiol oxidase</fullName>
    </alternativeName>
</protein>
<dbReference type="PROSITE" id="PS00916">
    <property type="entry name" value="PI3_4_KINASE_2"/>
    <property type="match status" value="1"/>
</dbReference>
<keyword evidence="23 31" id="KW-0186">Copper</keyword>
<evidence type="ECO:0000256" key="20">
    <source>
        <dbReference type="ARBA" id="ARBA00022737"/>
    </source>
</evidence>
<keyword evidence="19 31" id="KW-0732">Signal</keyword>
<keyword evidence="29" id="KW-0449">Lipoprotein</keyword>
<dbReference type="PROSITE" id="PS50290">
    <property type="entry name" value="PI3_4_KINASE_3"/>
    <property type="match status" value="1"/>
</dbReference>
<evidence type="ECO:0000259" key="34">
    <source>
        <dbReference type="PROSITE" id="PS50290"/>
    </source>
</evidence>
<dbReference type="PANTHER" id="PTHR11709">
    <property type="entry name" value="MULTI-COPPER OXIDASE"/>
    <property type="match status" value="1"/>
</dbReference>
<dbReference type="GO" id="GO:0005794">
    <property type="term" value="C:Golgi apparatus"/>
    <property type="evidence" value="ECO:0007669"/>
    <property type="project" value="UniProtKB-SubCell"/>
</dbReference>
<comment type="subcellular location">
    <subcellularLocation>
        <location evidence="7">Cell membrane</location>
        <topology evidence="7">Lipid-anchor</topology>
        <topology evidence="7">GPI-anchor</topology>
    </subcellularLocation>
    <subcellularLocation>
        <location evidence="4">Cytoplasmic vesicle membrane</location>
        <topology evidence="4">Peripheral membrane protein</topology>
        <orientation evidence="4">Cytoplasmic side</orientation>
    </subcellularLocation>
    <subcellularLocation>
        <location evidence="6">Golgi apparatus</location>
        <location evidence="6">trans-Golgi network</location>
    </subcellularLocation>
    <subcellularLocation>
        <location evidence="5 31">Secreted</location>
        <location evidence="5 31">Extracellular space</location>
        <location evidence="5 31">Apoplast</location>
    </subcellularLocation>
</comment>
<evidence type="ECO:0000256" key="4">
    <source>
        <dbReference type="ARBA" id="ARBA00004180"/>
    </source>
</evidence>
<dbReference type="FunFam" id="3.30.1010.10:FF:000038">
    <property type="entry name" value="Phosphatidylinositol 4-kinase beta 1"/>
    <property type="match status" value="1"/>
</dbReference>
<evidence type="ECO:0000256" key="21">
    <source>
        <dbReference type="ARBA" id="ARBA00022777"/>
    </source>
</evidence>
<evidence type="ECO:0000256" key="1">
    <source>
        <dbReference type="ARBA" id="ARBA00000349"/>
    </source>
</evidence>
<dbReference type="EMBL" id="LR881470">
    <property type="protein sequence ID" value="CAD5331217.1"/>
    <property type="molecule type" value="Genomic_DNA"/>
</dbReference>
<evidence type="ECO:0000256" key="8">
    <source>
        <dbReference type="ARBA" id="ARBA00006209"/>
    </source>
</evidence>
<evidence type="ECO:0000256" key="26">
    <source>
        <dbReference type="ARBA" id="ARBA00023157"/>
    </source>
</evidence>
<evidence type="ECO:0000256" key="11">
    <source>
        <dbReference type="ARBA" id="ARBA00022473"/>
    </source>
</evidence>
<dbReference type="PROSITE" id="PS00080">
    <property type="entry name" value="MULTICOPPER_OXIDASE2"/>
    <property type="match status" value="1"/>
</dbReference>
<dbReference type="GO" id="GO:0052716">
    <property type="term" value="F:hydroquinone:oxygen oxidoreductase activity"/>
    <property type="evidence" value="ECO:0007669"/>
    <property type="project" value="UniProtKB-EC"/>
</dbReference>
<keyword evidence="26" id="KW-1015">Disulfide bond</keyword>
<evidence type="ECO:0000256" key="15">
    <source>
        <dbReference type="ARBA" id="ARBA00022553"/>
    </source>
</evidence>
<dbReference type="GO" id="GO:0048046">
    <property type="term" value="C:apoplast"/>
    <property type="evidence" value="ECO:0007669"/>
    <property type="project" value="UniProtKB-SubCell"/>
</dbReference>
<dbReference type="CDD" id="cd13897">
    <property type="entry name" value="CuRO_3_LCC_plant"/>
    <property type="match status" value="1"/>
</dbReference>
<dbReference type="Gene3D" id="2.60.40.420">
    <property type="entry name" value="Cupredoxins - blue copper proteins"/>
    <property type="match status" value="3"/>
</dbReference>
<dbReference type="FunFam" id="1.10.110.10:FF:000001">
    <property type="entry name" value="Bifunctional inhibitor/lipid-transfer protein/seed storage 2S albumin superfamily protein"/>
    <property type="match status" value="1"/>
</dbReference>
<dbReference type="Pfam" id="PF21245">
    <property type="entry name" value="PI4KB-PIK1_PIK"/>
    <property type="match status" value="1"/>
</dbReference>
<comment type="catalytic activity">
    <reaction evidence="1 31">
        <text>4 hydroquinone + O2 = 4 benzosemiquinone + 2 H2O</text>
        <dbReference type="Rhea" id="RHEA:11276"/>
        <dbReference type="ChEBI" id="CHEBI:15377"/>
        <dbReference type="ChEBI" id="CHEBI:15379"/>
        <dbReference type="ChEBI" id="CHEBI:17594"/>
        <dbReference type="ChEBI" id="CHEBI:17977"/>
        <dbReference type="EC" id="1.10.3.2"/>
    </reaction>
</comment>
<dbReference type="InterPro" id="IPR001117">
    <property type="entry name" value="Cu-oxidase_2nd"/>
</dbReference>
<dbReference type="EC" id="1.10.3.2" evidence="31"/>
<keyword evidence="25 33" id="KW-0472">Membrane</keyword>
<dbReference type="GO" id="GO:0005886">
    <property type="term" value="C:plasma membrane"/>
    <property type="evidence" value="ECO:0007669"/>
    <property type="project" value="UniProtKB-SubCell"/>
</dbReference>
<keyword evidence="33" id="KW-0812">Transmembrane</keyword>
<dbReference type="CDD" id="cd13849">
    <property type="entry name" value="CuRO_1_LCC_plant"/>
    <property type="match status" value="1"/>
</dbReference>
<keyword evidence="15" id="KW-0597">Phosphoprotein</keyword>
<comment type="similarity">
    <text evidence="8">Belongs to the PI3/PI4-kinase family. Type III PI4K subfamily.</text>
</comment>
<dbReference type="PROSITE" id="PS51545">
    <property type="entry name" value="PIK_HELICAL"/>
    <property type="match status" value="1"/>
</dbReference>
<feature type="region of interest" description="Disordered" evidence="32">
    <location>
        <begin position="1135"/>
        <end position="1163"/>
    </location>
</feature>
<dbReference type="InterPro" id="IPR011707">
    <property type="entry name" value="Cu-oxidase-like_N"/>
</dbReference>
<evidence type="ECO:0000256" key="33">
    <source>
        <dbReference type="SAM" id="Phobius"/>
    </source>
</evidence>
<dbReference type="InterPro" id="IPR049160">
    <property type="entry name" value="PI4KB-PIK1_PIK"/>
</dbReference>
<feature type="chain" id="PRO_5029036385" description="Laccase" evidence="31">
    <location>
        <begin position="25"/>
        <end position="1736"/>
    </location>
</feature>
<dbReference type="InterPro" id="IPR045087">
    <property type="entry name" value="Cu-oxidase_fam"/>
</dbReference>
<feature type="signal peptide" evidence="31">
    <location>
        <begin position="1"/>
        <end position="24"/>
    </location>
</feature>
<evidence type="ECO:0000256" key="12">
    <source>
        <dbReference type="ARBA" id="ARBA00022475"/>
    </source>
</evidence>
<dbReference type="PANTHER" id="PTHR11709:SF262">
    <property type="entry name" value="LACCASE-14"/>
    <property type="match status" value="1"/>
</dbReference>
<evidence type="ECO:0000256" key="5">
    <source>
        <dbReference type="ARBA" id="ARBA00004271"/>
    </source>
</evidence>
<evidence type="ECO:0000256" key="9">
    <source>
        <dbReference type="ARBA" id="ARBA00009748"/>
    </source>
</evidence>
<evidence type="ECO:0000256" key="10">
    <source>
        <dbReference type="ARBA" id="ARBA00010609"/>
    </source>
</evidence>
<proteinExistence type="inferred from homology"/>
<sequence>MAYFSTATSLLLLVLSVSSPYVHGASDCDTLVITLFPCLPFISIGGTADTPTASCCSSLKNILDTKPICLCEGLKKAPLGIKLNVTKSATLPVACKLNAPPVSACDSLPPASPPTANGQAPVWGSGWAPAPSPSKGNSLIPISGFSFVIVTALAMFLRRTTMEFKLNIPNTIIKTLQTIVFFLFVLLAFQIAEAEIHHHTFKIKSKAYTRLCNTNKILTVNGEFPGPTLKAYRGDKLIVNVINNANYNITLHWHGARQIRNPWSDGPEYVTQCPIRPGESYVYRIDLKVEEGTIWWHAHSQWARATVHGAFIVYPKRGSSYPFPKPHREIPLILGEWWKKENIMHIPGKANKTGGEPAISDSYTINGQPGYLYPCSKPETFKITVVRGRRYLLRIINAVMDEELFFAIANHTLTVVAKDGFYLKHFKSDYLMITPGQSMDVLLHANQRPNHYFVAARAYSSAFGAGFDKTTTTAILQYKGDTLNRIKPILPYLPPYNRTEASTRFTNQFRSQRPVNVPVKINTRLLYAISVNLMNCSDDRPCTGPFGKRFSSSINNISFVNPSVDILRAYYRHIGGVFQEDFPRNPPTKFDYTGENLPFPTRFGTKVVVLDYNSSVELILQGTNVLASDNHPIHLHGYNFYVVGSGFGNFDRRKDPLRYNLVDPPEETTVGVPRNGWTAVRFVANNPGVWLLHCHIERHATWGMNTVFIVKDGPTKSSRMVKPPPDLPSCYHYRFLLTKETRNLLVCALTFGEAHMAQFLSLVRGDSMESPREITSPSNLISESGSNGWLIRFFDSSFFCEWIAVSYLYKHQHSGVRDYLCNRMYTLPLSGIESYLFQICYLMVHKPSPSLDKFVIDICAKSLKIALKVHWFLLAELEDSDDNEGISRIQEKCQIAATLVGEWSPLMRPHNEPSTPGSKVLNKFLSSKQKLFSLTLSPPTQKSLLFSPTSGSNLQDDGSQLSADDNKIFKRLIPSPKVRDALLFRKSADKEDEELDDEEKDGFLKKLFKEKFDEKRNGNERNETDETVYTDETSGEDNGREGFFKKLFKEKFEDKPNIGKADDGNESEDDESSEFSLFRRLFRRHPEDVKTTLPSENCSNGGFVESSPGTENFFRKLFRDRDRSVEDSELFGSKKYKEKCPGSPKPQNNTPSKKPPLPNNTAAQFRKGSYHESLEFVHALCETSYDLVDIFPIEDRKTALRESIAEINSHLAQAETTGGICFPMGRGVYRVVNIPEDEYVLLNSREKVPYMICVEVLKAETPCGAKTTSTSLKLSKGGIPLANGDAFLHKPPPWAYPLSTAQEVYRNSADRMSLSTVEAIDQAMTHKSEVKLVNACLSVETHSNSNTKSVSSGVTGVLRTGLESDLEWVRLVLTADPGLRMESITDPKTPRRKEHRRVSSIVAYEEVRAAAAKGEAPPGLPLKGAGQDSSDAQPMANGGMLKAGDALSGEFWEGKRLRIRKDSIYGNLPGWDLRSIIVKSGDDCRQEHLAVQLISHFFDIFQEAGLPLWLRPYEVLVTSSYTALIETIPDTASIHSIKSRYPNITSLRDFFDAKFKENSPSFKLAQRNFVESMAGYSLVCYLLQIKDRHNGNLLMDEEGHIIHIDFGFMLSNSPGGVNFESAPFKLTRELLEVMDSDAEGLPSEFFDYFKVLCIQGFLTCRKHAERIILLVEMLQDSGFPCFKGGPRTIQNLRKRFHLSLTEEQCVSLVLSLISSSLDAWRTRQYDYYQRVLNGIR</sequence>
<dbReference type="InterPro" id="IPR016140">
    <property type="entry name" value="Bifunc_inhib/LTP/seed_store"/>
</dbReference>
<dbReference type="Pfam" id="PF07731">
    <property type="entry name" value="Cu-oxidase_2"/>
    <property type="match status" value="1"/>
</dbReference>
<evidence type="ECO:0000256" key="22">
    <source>
        <dbReference type="ARBA" id="ARBA00023002"/>
    </source>
</evidence>
<dbReference type="Gene3D" id="1.10.1070.11">
    <property type="entry name" value="Phosphatidylinositol 3-/4-kinase, catalytic domain"/>
    <property type="match status" value="1"/>
</dbReference>
<dbReference type="Pfam" id="PF00394">
    <property type="entry name" value="Cu-oxidase"/>
    <property type="match status" value="1"/>
</dbReference>
<feature type="region of interest" description="Disordered" evidence="32">
    <location>
        <begin position="1016"/>
        <end position="1037"/>
    </location>
</feature>
<keyword evidence="20 31" id="KW-0677">Repeat</keyword>
<evidence type="ECO:0000256" key="3">
    <source>
        <dbReference type="ARBA" id="ARBA00002075"/>
    </source>
</evidence>
<dbReference type="InterPro" id="IPR008972">
    <property type="entry name" value="Cupredoxin"/>
</dbReference>
<dbReference type="InterPro" id="IPR011009">
    <property type="entry name" value="Kinase-like_dom_sf"/>
</dbReference>
<dbReference type="InterPro" id="IPR011706">
    <property type="entry name" value="Cu-oxidase_C"/>
</dbReference>
<keyword evidence="24" id="KW-0333">Golgi apparatus</keyword>
<feature type="region of interest" description="Disordered" evidence="32">
    <location>
        <begin position="1414"/>
        <end position="1433"/>
    </location>
</feature>
<evidence type="ECO:0000256" key="13">
    <source>
        <dbReference type="ARBA" id="ARBA00022523"/>
    </source>
</evidence>
<dbReference type="FunFam" id="1.10.1070.11:FF:000019">
    <property type="entry name" value="Phosphatidylinositol 4-kinase beta 1"/>
    <property type="match status" value="1"/>
</dbReference>
<comment type="function">
    <text evidence="3 31">Lignin degradation and detoxification of lignin-derived products.</text>
</comment>
<dbReference type="SUPFAM" id="SSF56112">
    <property type="entry name" value="Protein kinase-like (PK-like)"/>
    <property type="match status" value="1"/>
</dbReference>
<dbReference type="InterPro" id="IPR057754">
    <property type="entry name" value="PI4-kinase_beta/PIK1_cat"/>
</dbReference>
<organism evidence="36 37">
    <name type="scientific">Arabidopsis thaliana</name>
    <name type="common">Mouse-ear cress</name>
    <dbReference type="NCBI Taxonomy" id="3702"/>
    <lineage>
        <taxon>Eukaryota</taxon>
        <taxon>Viridiplantae</taxon>
        <taxon>Streptophyta</taxon>
        <taxon>Embryophyta</taxon>
        <taxon>Tracheophyta</taxon>
        <taxon>Spermatophyta</taxon>
        <taxon>Magnoliopsida</taxon>
        <taxon>eudicotyledons</taxon>
        <taxon>Gunneridae</taxon>
        <taxon>Pentapetalae</taxon>
        <taxon>rosids</taxon>
        <taxon>malvids</taxon>
        <taxon>Brassicales</taxon>
        <taxon>Brassicaceae</taxon>
        <taxon>Camelineae</taxon>
        <taxon>Arabidopsis</taxon>
    </lineage>
</organism>
<dbReference type="InterPro" id="IPR034289">
    <property type="entry name" value="CuRO_3_LCC"/>
</dbReference>
<dbReference type="InterPro" id="IPR017761">
    <property type="entry name" value="Laccase"/>
</dbReference>
<evidence type="ECO:0000256" key="6">
    <source>
        <dbReference type="ARBA" id="ARBA00004601"/>
    </source>
</evidence>
<dbReference type="NCBIfam" id="TIGR03389">
    <property type="entry name" value="laccase"/>
    <property type="match status" value="1"/>
</dbReference>